<evidence type="ECO:0000256" key="6">
    <source>
        <dbReference type="ARBA" id="ARBA00023065"/>
    </source>
</evidence>
<keyword evidence="4" id="KW-0813">Transport</keyword>
<evidence type="ECO:0000256" key="4">
    <source>
        <dbReference type="ARBA" id="ARBA00022448"/>
    </source>
</evidence>
<evidence type="ECO:0000256" key="8">
    <source>
        <dbReference type="ARBA" id="ARBA00023310"/>
    </source>
</evidence>
<dbReference type="eggNOG" id="KOG1662">
    <property type="taxonomic scope" value="Eukaryota"/>
</dbReference>
<evidence type="ECO:0000256" key="3">
    <source>
        <dbReference type="ARBA" id="ARBA00014723"/>
    </source>
</evidence>
<comment type="caution">
    <text evidence="9">The sequence shown here is derived from an EMBL/GenBank/DDBJ whole genome shotgun (WGS) entry which is preliminary data.</text>
</comment>
<keyword evidence="8" id="KW-0066">ATP synthesis</keyword>
<dbReference type="HAMAP" id="MF_01416">
    <property type="entry name" value="ATP_synth_delta_bact"/>
    <property type="match status" value="1"/>
</dbReference>
<dbReference type="OrthoDB" id="1262810at2759"/>
<dbReference type="InterPro" id="IPR000711">
    <property type="entry name" value="ATPase_OSCP/dsu"/>
</dbReference>
<evidence type="ECO:0000313" key="9">
    <source>
        <dbReference type="EMBL" id="GAA97010.1"/>
    </source>
</evidence>
<dbReference type="STRING" id="764103.G7E2F0"/>
<evidence type="ECO:0000256" key="1">
    <source>
        <dbReference type="ARBA" id="ARBA00004370"/>
    </source>
</evidence>
<organism evidence="9 10">
    <name type="scientific">Mixia osmundae (strain CBS 9802 / IAM 14324 / JCM 22182 / KY 12970)</name>
    <dbReference type="NCBI Taxonomy" id="764103"/>
    <lineage>
        <taxon>Eukaryota</taxon>
        <taxon>Fungi</taxon>
        <taxon>Dikarya</taxon>
        <taxon>Basidiomycota</taxon>
        <taxon>Pucciniomycotina</taxon>
        <taxon>Mixiomycetes</taxon>
        <taxon>Mixiales</taxon>
        <taxon>Mixiaceae</taxon>
        <taxon>Mixia</taxon>
    </lineage>
</organism>
<dbReference type="AlphaFoldDB" id="G7E2F0"/>
<evidence type="ECO:0000256" key="5">
    <source>
        <dbReference type="ARBA" id="ARBA00022781"/>
    </source>
</evidence>
<evidence type="ECO:0000256" key="2">
    <source>
        <dbReference type="ARBA" id="ARBA00007046"/>
    </source>
</evidence>
<reference evidence="9 10" key="1">
    <citation type="journal article" date="2011" name="J. Gen. Appl. Microbiol.">
        <title>Draft genome sequencing of the enigmatic basidiomycete Mixia osmundae.</title>
        <authorList>
            <person name="Nishida H."/>
            <person name="Nagatsuka Y."/>
            <person name="Sugiyama J."/>
        </authorList>
    </citation>
    <scope>NUCLEOTIDE SEQUENCE [LARGE SCALE GENOMIC DNA]</scope>
    <source>
        <strain evidence="10">CBS 9802 / IAM 14324 / JCM 22182 / KY 12970</strain>
    </source>
</reference>
<keyword evidence="6" id="KW-0406">Ion transport</keyword>
<dbReference type="GO" id="GO:0046933">
    <property type="term" value="F:proton-transporting ATP synthase activity, rotational mechanism"/>
    <property type="evidence" value="ECO:0007669"/>
    <property type="project" value="InterPro"/>
</dbReference>
<gene>
    <name evidence="9" type="primary">Mo03684</name>
    <name evidence="9" type="ORF">E5Q_03684</name>
</gene>
<dbReference type="Gene3D" id="1.10.520.20">
    <property type="entry name" value="N-terminal domain of the delta subunit of the F1F0-ATP synthase"/>
    <property type="match status" value="1"/>
</dbReference>
<dbReference type="Proteomes" id="UP000009131">
    <property type="component" value="Unassembled WGS sequence"/>
</dbReference>
<dbReference type="FunCoup" id="G7E2F0">
    <property type="interactions" value="238"/>
</dbReference>
<dbReference type="HOGENOM" id="CLU_085114_0_0_1"/>
<comment type="similarity">
    <text evidence="2">Belongs to the ATPase delta chain family.</text>
</comment>
<keyword evidence="5" id="KW-0375">Hydrogen ion transport</keyword>
<keyword evidence="7" id="KW-0472">Membrane</keyword>
<comment type="subcellular location">
    <subcellularLocation>
        <location evidence="1">Membrane</location>
    </subcellularLocation>
</comment>
<dbReference type="InParanoid" id="G7E2F0"/>
<dbReference type="NCBIfam" id="TIGR01145">
    <property type="entry name" value="ATP_synt_delta"/>
    <property type="match status" value="1"/>
</dbReference>
<evidence type="ECO:0000313" key="10">
    <source>
        <dbReference type="Proteomes" id="UP000009131"/>
    </source>
</evidence>
<dbReference type="InterPro" id="IPR026015">
    <property type="entry name" value="ATP_synth_OSCP/delta_N_sf"/>
</dbReference>
<dbReference type="EMBL" id="BABT02000110">
    <property type="protein sequence ID" value="GAA97010.1"/>
    <property type="molecule type" value="Genomic_DNA"/>
</dbReference>
<accession>G7E2F0</accession>
<name>G7E2F0_MIXOS</name>
<proteinExistence type="inferred from homology"/>
<dbReference type="Pfam" id="PF00213">
    <property type="entry name" value="OSCP"/>
    <property type="match status" value="1"/>
</dbReference>
<evidence type="ECO:0000256" key="7">
    <source>
        <dbReference type="ARBA" id="ARBA00023136"/>
    </source>
</evidence>
<dbReference type="GO" id="GO:0016020">
    <property type="term" value="C:membrane"/>
    <property type="evidence" value="ECO:0007669"/>
    <property type="project" value="UniProtKB-SubCell"/>
</dbReference>
<dbReference type="PRINTS" id="PR00125">
    <property type="entry name" value="ATPASEDELTA"/>
</dbReference>
<reference evidence="9 10" key="2">
    <citation type="journal article" date="2012" name="Open Biol.">
        <title>Characteristics of nucleosomes and linker DNA regions on the genome of the basidiomycete Mixia osmundae revealed by mono- and dinucleosome mapping.</title>
        <authorList>
            <person name="Nishida H."/>
            <person name="Kondo S."/>
            <person name="Matsumoto T."/>
            <person name="Suzuki Y."/>
            <person name="Yoshikawa H."/>
            <person name="Taylor T.D."/>
            <person name="Sugiyama J."/>
        </authorList>
    </citation>
    <scope>NUCLEOTIDE SEQUENCE [LARGE SCALE GENOMIC DNA]</scope>
    <source>
        <strain evidence="10">CBS 9802 / IAM 14324 / JCM 22182 / KY 12970</strain>
    </source>
</reference>
<protein>
    <recommendedName>
        <fullName evidence="3">ATP synthase subunit 5, mitochondrial</fullName>
    </recommendedName>
</protein>
<sequence>MQAAKNEPHGSSKSTESVLGWLFEENLAKAIQQGALSVARSATRGYATESAKKITIPVQLNGLSGKYAGAAYSAALRKSEDTLKQVETDLTAVTKALKDDAKLSAVVFNPTLSVQEKKTGLTELFKKTGKTPNDITKNLFDVLNENGRLHDAAKVVEDFQEIMSAHRGEVVITVTTATPLESSLQSRLEKALKQSEVGSKAKQLKVVNKVNPNVQGGLVVDFGDKSIDLSVASRVNKLNALIAESV</sequence>
<dbReference type="SUPFAM" id="SSF47928">
    <property type="entry name" value="N-terminal domain of the delta subunit of the F1F0-ATP synthase"/>
    <property type="match status" value="1"/>
</dbReference>
<dbReference type="PANTHER" id="PTHR11910">
    <property type="entry name" value="ATP SYNTHASE DELTA CHAIN"/>
    <property type="match status" value="1"/>
</dbReference>
<keyword evidence="10" id="KW-1185">Reference proteome</keyword>